<keyword evidence="1" id="KW-0472">Membrane</keyword>
<sequence length="102" mass="11885">MKYKLILFIFILCLSVIGLFKIKFYVQGMQKSLLKIQKDIIKVNAEINALQAEWNYLNRPDRLTELAAKYLKRNSYIVLAKQVKGNFFNESVVASAKLNNRK</sequence>
<keyword evidence="1" id="KW-1133">Transmembrane helix</keyword>
<dbReference type="RefSeq" id="WP_045808723.1">
    <property type="nucleotide sequence ID" value="NZ_LANX01000001.1"/>
</dbReference>
<dbReference type="OrthoDB" id="7165680at2"/>
<name>A0A0F3NLE7_9RICK</name>
<dbReference type="EMBL" id="LANX01000001">
    <property type="protein sequence ID" value="KJV68888.1"/>
    <property type="molecule type" value="Genomic_DNA"/>
</dbReference>
<evidence type="ECO:0008006" key="4">
    <source>
        <dbReference type="Google" id="ProtNLM"/>
    </source>
</evidence>
<dbReference type="Proteomes" id="UP000033562">
    <property type="component" value="Unassembled WGS sequence"/>
</dbReference>
<evidence type="ECO:0000256" key="1">
    <source>
        <dbReference type="SAM" id="Phobius"/>
    </source>
</evidence>
<feature type="transmembrane region" description="Helical" evidence="1">
    <location>
        <begin position="6"/>
        <end position="26"/>
    </location>
</feature>
<accession>A0A0F3NLE7</accession>
<reference evidence="2 3" key="1">
    <citation type="submission" date="2015-02" db="EMBL/GenBank/DDBJ databases">
        <title>Genome Sequencing of Rickettsiales.</title>
        <authorList>
            <person name="Daugherty S.C."/>
            <person name="Su Q."/>
            <person name="Abolude K."/>
            <person name="Beier-Sexton M."/>
            <person name="Carlyon J.A."/>
            <person name="Carter R."/>
            <person name="Day N.P."/>
            <person name="Dumler S.J."/>
            <person name="Dyachenko V."/>
            <person name="Godinez A."/>
            <person name="Kurtti T.J."/>
            <person name="Lichay M."/>
            <person name="Mullins K.E."/>
            <person name="Ott S."/>
            <person name="Pappas-Brown V."/>
            <person name="Paris D.H."/>
            <person name="Patel P."/>
            <person name="Richards A.L."/>
            <person name="Sadzewicz L."/>
            <person name="Sears K."/>
            <person name="Seidman D."/>
            <person name="Sengamalay N."/>
            <person name="Stenos J."/>
            <person name="Tallon L.J."/>
            <person name="Vincent G."/>
            <person name="Fraser C.M."/>
            <person name="Munderloh U."/>
            <person name="Dunning-Hotopp J.C."/>
        </authorList>
    </citation>
    <scope>NUCLEOTIDE SEQUENCE [LARGE SCALE GENOMIC DNA]</scope>
    <source>
        <strain evidence="2 3">RAC413</strain>
    </source>
</reference>
<gene>
    <name evidence="2" type="ORF">NLO413_0258</name>
</gene>
<evidence type="ECO:0000313" key="2">
    <source>
        <dbReference type="EMBL" id="KJV68888.1"/>
    </source>
</evidence>
<comment type="caution">
    <text evidence="2">The sequence shown here is derived from an EMBL/GenBank/DDBJ whole genome shotgun (WGS) entry which is preliminary data.</text>
</comment>
<evidence type="ECO:0000313" key="3">
    <source>
        <dbReference type="Proteomes" id="UP000033562"/>
    </source>
</evidence>
<keyword evidence="3" id="KW-1185">Reference proteome</keyword>
<keyword evidence="1" id="KW-0812">Transmembrane</keyword>
<organism evidence="2 3">
    <name type="scientific">Candidatus Neoehrlichia procyonis str. RAC413</name>
    <dbReference type="NCBI Taxonomy" id="1359163"/>
    <lineage>
        <taxon>Bacteria</taxon>
        <taxon>Pseudomonadati</taxon>
        <taxon>Pseudomonadota</taxon>
        <taxon>Alphaproteobacteria</taxon>
        <taxon>Rickettsiales</taxon>
        <taxon>Anaplasmataceae</taxon>
        <taxon>Candidatus Neoehrlichia</taxon>
    </lineage>
</organism>
<proteinExistence type="predicted"/>
<dbReference type="AlphaFoldDB" id="A0A0F3NLE7"/>
<protein>
    <recommendedName>
        <fullName evidence="4">Cell division protein FtsL</fullName>
    </recommendedName>
</protein>
<dbReference type="STRING" id="1359163.NLO413_0258"/>